<dbReference type="AlphaFoldDB" id="A0A078AFK3"/>
<evidence type="ECO:0000313" key="3">
    <source>
        <dbReference type="EMBL" id="CDW80292.1"/>
    </source>
</evidence>
<reference evidence="3 4" key="1">
    <citation type="submission" date="2014-06" db="EMBL/GenBank/DDBJ databases">
        <authorList>
            <person name="Swart Estienne"/>
        </authorList>
    </citation>
    <scope>NUCLEOTIDE SEQUENCE [LARGE SCALE GENOMIC DNA]</scope>
    <source>
        <strain evidence="3 4">130c</strain>
    </source>
</reference>
<keyword evidence="1" id="KW-0175">Coiled coil</keyword>
<protein>
    <submittedName>
        <fullName evidence="3">Uncharacterized protein</fullName>
    </submittedName>
</protein>
<evidence type="ECO:0000313" key="4">
    <source>
        <dbReference type="Proteomes" id="UP000039865"/>
    </source>
</evidence>
<feature type="region of interest" description="Disordered" evidence="2">
    <location>
        <begin position="1"/>
        <end position="29"/>
    </location>
</feature>
<dbReference type="InParanoid" id="A0A078AFK3"/>
<sequence>MAKRPLDSGQQTLQHTSFHSIETSNTPMRRLLPQQQNSVNYRNHDFIFYAENQKKLVQFKIFKDHIKIIDHQDFRNIESYLINDKMQANYNEQNGEITLQQPKPHQFVLFFKVLSEQQKNYKTLITRSNNDAELSVRTGHYMMIQFPLKKKGRYEKFCLYTKRAEIVNQQLKAQDLYFSRIKTSGMQTKIPLASVKAMNLSITQSNSILPNQYQFKLKLTLKKNKIFAMIHQDFNVIKKFVHFIQHQTCFMHQHTPAEQLSQRENYITKSKQLKLNFKQVCLELRQQGFLKPKLDRLLNELRPNNVFSQEQNSKEDFSLSLQQCQEESDKYQSNNAEEYVTENNSVILNESDIMKNNNIQFNEIKTRNFCFKSRSNQNLKNYNKQSPVRCSRKLSVQEDTELTHHESRFQNFKMQFQPSDGDSKSLFGMSEQSPSAVKHLDQKMFKHSYLSQNKDLNQASSIRLYNMSKLQVSGARNHSGIIDFPRFQNKNHQKLIELTKSPQNKFNFIQGKENILDLRRQQRSQQEIHIIQERETRLISPEEQLRTVDNNINYNKISTQKASFVYQEKKFMNKTQKGVSKKQSELSIQNPLQMTAELENDLNILGQYTQNGCLTNRNERKNAKIIKNNAINNIAFLSPLHALHKQDSALTEKQDSKMFGKYRESTQENHSFTINGQIGQTIQNKQHDNITFPSSISTLDRKEQRKMIQNIQESKEFEMSEQDQYNDCFSERLNREISIKDQRMTYEELEEEKKPPHPSIVFQEKRNVLSLIPQKKNSVNYTNSIKLHNASTFQGVQSNETQGATFMATATFDNKEFQPSIRHKQERSMPAKYQPPSSCSVVTPTYRAYQHDYTTSGSIIELNVLQSSQIDQTAFKSTNRPNNAQSSLSQNHITNLQNYQTSTKQIQQRRSPQHSNTHQKLFQSLIAHKQNTRNHQDILCNTNDNKVDTSNFLMDSNLNKTNQSLMTSLLKAQIKRTELQSQKLISEMTEVANLKDNYETNLKKQANQYQIYQENENRYIEEIEDLKRQLLLKDKQLEEKSRYEENYHKLKARYDHLVRLVKDICPELLRQNQARFIREGGISMNDLQRLIYSTFKDHLNNDQANSNSNNSENESIFSNLNFNLGNLNLSQYILRNI</sequence>
<dbReference type="EMBL" id="CCKQ01008832">
    <property type="protein sequence ID" value="CDW80292.1"/>
    <property type="molecule type" value="Genomic_DNA"/>
</dbReference>
<accession>A0A078AFK3</accession>
<feature type="compositionally biased region" description="Polar residues" evidence="2">
    <location>
        <begin position="8"/>
        <end position="29"/>
    </location>
</feature>
<evidence type="ECO:0000256" key="2">
    <source>
        <dbReference type="SAM" id="MobiDB-lite"/>
    </source>
</evidence>
<gene>
    <name evidence="3" type="primary">Contig18906.g20056</name>
    <name evidence="3" type="ORF">STYLEM_9289</name>
</gene>
<evidence type="ECO:0000256" key="1">
    <source>
        <dbReference type="SAM" id="Coils"/>
    </source>
</evidence>
<organism evidence="3 4">
    <name type="scientific">Stylonychia lemnae</name>
    <name type="common">Ciliate</name>
    <dbReference type="NCBI Taxonomy" id="5949"/>
    <lineage>
        <taxon>Eukaryota</taxon>
        <taxon>Sar</taxon>
        <taxon>Alveolata</taxon>
        <taxon>Ciliophora</taxon>
        <taxon>Intramacronucleata</taxon>
        <taxon>Spirotrichea</taxon>
        <taxon>Stichotrichia</taxon>
        <taxon>Sporadotrichida</taxon>
        <taxon>Oxytrichidae</taxon>
        <taxon>Stylonychinae</taxon>
        <taxon>Stylonychia</taxon>
    </lineage>
</organism>
<feature type="coiled-coil region" evidence="1">
    <location>
        <begin position="988"/>
        <end position="1060"/>
    </location>
</feature>
<dbReference type="OMA" id="THHESRF"/>
<keyword evidence="4" id="KW-1185">Reference proteome</keyword>
<name>A0A078AFK3_STYLE</name>
<dbReference type="Proteomes" id="UP000039865">
    <property type="component" value="Unassembled WGS sequence"/>
</dbReference>
<proteinExistence type="predicted"/>